<dbReference type="Pfam" id="PF00106">
    <property type="entry name" value="adh_short"/>
    <property type="match status" value="1"/>
</dbReference>
<evidence type="ECO:0000313" key="1">
    <source>
        <dbReference type="Proteomes" id="UP000887565"/>
    </source>
</evidence>
<dbReference type="WBParaSite" id="nRc.2.0.1.t15381-RA">
    <property type="protein sequence ID" value="nRc.2.0.1.t15381-RA"/>
    <property type="gene ID" value="nRc.2.0.1.g15381"/>
</dbReference>
<dbReference type="Gene3D" id="3.40.50.720">
    <property type="entry name" value="NAD(P)-binding Rossmann-like Domain"/>
    <property type="match status" value="2"/>
</dbReference>
<dbReference type="OMA" id="MELARWQ"/>
<reference evidence="2" key="1">
    <citation type="submission" date="2022-11" db="UniProtKB">
        <authorList>
            <consortium name="WormBaseParasite"/>
        </authorList>
    </citation>
    <scope>IDENTIFICATION</scope>
</reference>
<dbReference type="PANTHER" id="PTHR43975:SF2">
    <property type="entry name" value="EG:BACR7A4.14 PROTEIN-RELATED"/>
    <property type="match status" value="1"/>
</dbReference>
<protein>
    <submittedName>
        <fullName evidence="2">Uncharacterized protein</fullName>
    </submittedName>
</protein>
<name>A0A915IN33_ROMCU</name>
<organism evidence="1 2">
    <name type="scientific">Romanomermis culicivorax</name>
    <name type="common">Nematode worm</name>
    <dbReference type="NCBI Taxonomy" id="13658"/>
    <lineage>
        <taxon>Eukaryota</taxon>
        <taxon>Metazoa</taxon>
        <taxon>Ecdysozoa</taxon>
        <taxon>Nematoda</taxon>
        <taxon>Enoplea</taxon>
        <taxon>Dorylaimia</taxon>
        <taxon>Mermithida</taxon>
        <taxon>Mermithoidea</taxon>
        <taxon>Mermithidae</taxon>
        <taxon>Romanomermis</taxon>
    </lineage>
</organism>
<dbReference type="PRINTS" id="PR00081">
    <property type="entry name" value="GDHRDH"/>
</dbReference>
<dbReference type="AlphaFoldDB" id="A0A915IN33"/>
<proteinExistence type="predicted"/>
<sequence>MNKYEPPLPYKSTSELDDSFIIDNMFSGKTVVITGSSSGIGADAAAEFAKEKACLVLHGRNQASLEGVKKECISVGSPEVLYVLGDITDEDVQQNLLQTALDKFKKIDVLVNNAGTVLDTSVENFDIKTFDSVFDVNFRSAVRAVTPGSTDDFSNLLKLQKHNKACTFTSIHKDRVPNVRVPLMRYGTTRETSQAILFLASDKASYTTGNIFMVDGGMSLSTIDIEPGPVVLKNMNQITDCEF</sequence>
<dbReference type="Proteomes" id="UP000887565">
    <property type="component" value="Unplaced"/>
</dbReference>
<dbReference type="PANTHER" id="PTHR43975">
    <property type="entry name" value="ZGC:101858"/>
    <property type="match status" value="1"/>
</dbReference>
<dbReference type="SUPFAM" id="SSF51735">
    <property type="entry name" value="NAD(P)-binding Rossmann-fold domains"/>
    <property type="match status" value="1"/>
</dbReference>
<dbReference type="InterPro" id="IPR036291">
    <property type="entry name" value="NAD(P)-bd_dom_sf"/>
</dbReference>
<dbReference type="InterPro" id="IPR002347">
    <property type="entry name" value="SDR_fam"/>
</dbReference>
<accession>A0A915IN33</accession>
<keyword evidence="1" id="KW-1185">Reference proteome</keyword>
<evidence type="ECO:0000313" key="2">
    <source>
        <dbReference type="WBParaSite" id="nRc.2.0.1.t15381-RA"/>
    </source>
</evidence>
<dbReference type="Pfam" id="PF13561">
    <property type="entry name" value="adh_short_C2"/>
    <property type="match status" value="1"/>
</dbReference>